<sequence>MRIQFIVLVYAILILIPLFAPGTTITISTTTKPFEAETDIDVRLNGPKESMKSSVAVKNYPSSTAPTKLGVGIVNGVGKPSSPYEIDETKHLPSVDYKTFLK</sequence>
<dbReference type="AlphaFoldDB" id="A0A226EQH3"/>
<comment type="caution">
    <text evidence="1">The sequence shown here is derived from an EMBL/GenBank/DDBJ whole genome shotgun (WGS) entry which is preliminary data.</text>
</comment>
<evidence type="ECO:0000313" key="2">
    <source>
        <dbReference type="Proteomes" id="UP000198287"/>
    </source>
</evidence>
<gene>
    <name evidence="1" type="ORF">Fcan01_05399</name>
</gene>
<accession>A0A226EQH3</accession>
<organism evidence="1 2">
    <name type="scientific">Folsomia candida</name>
    <name type="common">Springtail</name>
    <dbReference type="NCBI Taxonomy" id="158441"/>
    <lineage>
        <taxon>Eukaryota</taxon>
        <taxon>Metazoa</taxon>
        <taxon>Ecdysozoa</taxon>
        <taxon>Arthropoda</taxon>
        <taxon>Hexapoda</taxon>
        <taxon>Collembola</taxon>
        <taxon>Entomobryomorpha</taxon>
        <taxon>Isotomoidea</taxon>
        <taxon>Isotomidae</taxon>
        <taxon>Proisotominae</taxon>
        <taxon>Folsomia</taxon>
    </lineage>
</organism>
<keyword evidence="2" id="KW-1185">Reference proteome</keyword>
<dbReference type="Proteomes" id="UP000198287">
    <property type="component" value="Unassembled WGS sequence"/>
</dbReference>
<dbReference type="EMBL" id="LNIX01000002">
    <property type="protein sequence ID" value="OXA59510.1"/>
    <property type="molecule type" value="Genomic_DNA"/>
</dbReference>
<name>A0A226EQH3_FOLCA</name>
<reference evidence="1 2" key="1">
    <citation type="submission" date="2015-12" db="EMBL/GenBank/DDBJ databases">
        <title>The genome of Folsomia candida.</title>
        <authorList>
            <person name="Faddeeva A."/>
            <person name="Derks M.F."/>
            <person name="Anvar Y."/>
            <person name="Smit S."/>
            <person name="Van Straalen N."/>
            <person name="Roelofs D."/>
        </authorList>
    </citation>
    <scope>NUCLEOTIDE SEQUENCE [LARGE SCALE GENOMIC DNA]</scope>
    <source>
        <strain evidence="1 2">VU population</strain>
        <tissue evidence="1">Whole body</tissue>
    </source>
</reference>
<evidence type="ECO:0000313" key="1">
    <source>
        <dbReference type="EMBL" id="OXA59510.1"/>
    </source>
</evidence>
<proteinExistence type="predicted"/>
<protein>
    <submittedName>
        <fullName evidence="1">Uncharacterized protein</fullName>
    </submittedName>
</protein>